<organism evidence="2 3">
    <name type="scientific">Phascolomyces articulosus</name>
    <dbReference type="NCBI Taxonomy" id="60185"/>
    <lineage>
        <taxon>Eukaryota</taxon>
        <taxon>Fungi</taxon>
        <taxon>Fungi incertae sedis</taxon>
        <taxon>Mucoromycota</taxon>
        <taxon>Mucoromycotina</taxon>
        <taxon>Mucoromycetes</taxon>
        <taxon>Mucorales</taxon>
        <taxon>Lichtheimiaceae</taxon>
        <taxon>Phascolomyces</taxon>
    </lineage>
</organism>
<reference evidence="2" key="2">
    <citation type="submission" date="2023-02" db="EMBL/GenBank/DDBJ databases">
        <authorList>
            <consortium name="DOE Joint Genome Institute"/>
            <person name="Mondo S.J."/>
            <person name="Chang Y."/>
            <person name="Wang Y."/>
            <person name="Ahrendt S."/>
            <person name="Andreopoulos W."/>
            <person name="Barry K."/>
            <person name="Beard J."/>
            <person name="Benny G.L."/>
            <person name="Blankenship S."/>
            <person name="Bonito G."/>
            <person name="Cuomo C."/>
            <person name="Desiro A."/>
            <person name="Gervers K.A."/>
            <person name="Hundley H."/>
            <person name="Kuo A."/>
            <person name="LaButti K."/>
            <person name="Lang B.F."/>
            <person name="Lipzen A."/>
            <person name="O'Donnell K."/>
            <person name="Pangilinan J."/>
            <person name="Reynolds N."/>
            <person name="Sandor L."/>
            <person name="Smith M.W."/>
            <person name="Tsang A."/>
            <person name="Grigoriev I.V."/>
            <person name="Stajich J.E."/>
            <person name="Spatafora J.W."/>
        </authorList>
    </citation>
    <scope>NUCLEOTIDE SEQUENCE</scope>
    <source>
        <strain evidence="2">RSA 2281</strain>
    </source>
</reference>
<evidence type="ECO:0000256" key="1">
    <source>
        <dbReference type="SAM" id="Coils"/>
    </source>
</evidence>
<keyword evidence="1" id="KW-0175">Coiled coil</keyword>
<sequence length="547" mass="63053">MSLKENGKVYHVQFVCKSRSSSDLTLQMISLDTGTNQVNQIASTGKKNDDGFLFELLKKDHTILTLRTQFRKVEKKLEDGSEQTEQAIQDILDELAQHENEQKEMEAYTKKINSKLASVNRTIYALQRIKAQKQKLDDQSDPCLSPFQCNIHPFVIPLSSRHYTGRASCALKIRIHTSMSLDWDKWYLHIDISNQKPPLQEKINRELNSTENSMDGLTLLMPLTGLSDNHIWERDIPVDMERLSFPVHVNFHLSTCLDVDTNSLSDHDSTTCPFLLTTSDTEGKQFMFHLSEVTLDDLHFITPCTDSVLKSLEKDGIYETTRFLENECQRKKLLDNTNRYPLARFEQIYPSHASSLQRTLIDKSELRLEVMIPPEKTLDDIYGRILSTFLKEGQTLEEMQKIMQNQEQAVFTLASYPESPILVSLSKETKSVVGSSLDRNSSSSTRLLVTLTIQCVHPIVLLKMESALLSRLHYFLVEPDQQEFESSQERTTDYYKQCKKANKWMNRLEEQFRMDGSQDEFWNTLEIAIDQLRLLHSQINIGPVSIL</sequence>
<gene>
    <name evidence="2" type="ORF">BDA99DRAFT_244168</name>
</gene>
<proteinExistence type="predicted"/>
<comment type="caution">
    <text evidence="2">The sequence shown here is derived from an EMBL/GenBank/DDBJ whole genome shotgun (WGS) entry which is preliminary data.</text>
</comment>
<evidence type="ECO:0000313" key="3">
    <source>
        <dbReference type="Proteomes" id="UP001209540"/>
    </source>
</evidence>
<evidence type="ECO:0000313" key="2">
    <source>
        <dbReference type="EMBL" id="KAI9274622.1"/>
    </source>
</evidence>
<feature type="coiled-coil region" evidence="1">
    <location>
        <begin position="81"/>
        <end position="111"/>
    </location>
</feature>
<name>A0AAD5K8M5_9FUNG</name>
<dbReference type="EMBL" id="JAIXMP010000004">
    <property type="protein sequence ID" value="KAI9274622.1"/>
    <property type="molecule type" value="Genomic_DNA"/>
</dbReference>
<dbReference type="Proteomes" id="UP001209540">
    <property type="component" value="Unassembled WGS sequence"/>
</dbReference>
<reference evidence="2" key="1">
    <citation type="journal article" date="2022" name="IScience">
        <title>Evolution of zygomycete secretomes and the origins of terrestrial fungal ecologies.</title>
        <authorList>
            <person name="Chang Y."/>
            <person name="Wang Y."/>
            <person name="Mondo S."/>
            <person name="Ahrendt S."/>
            <person name="Andreopoulos W."/>
            <person name="Barry K."/>
            <person name="Beard J."/>
            <person name="Benny G.L."/>
            <person name="Blankenship S."/>
            <person name="Bonito G."/>
            <person name="Cuomo C."/>
            <person name="Desiro A."/>
            <person name="Gervers K.A."/>
            <person name="Hundley H."/>
            <person name="Kuo A."/>
            <person name="LaButti K."/>
            <person name="Lang B.F."/>
            <person name="Lipzen A."/>
            <person name="O'Donnell K."/>
            <person name="Pangilinan J."/>
            <person name="Reynolds N."/>
            <person name="Sandor L."/>
            <person name="Smith M.E."/>
            <person name="Tsang A."/>
            <person name="Grigoriev I.V."/>
            <person name="Stajich J.E."/>
            <person name="Spatafora J.W."/>
        </authorList>
    </citation>
    <scope>NUCLEOTIDE SEQUENCE</scope>
    <source>
        <strain evidence="2">RSA 2281</strain>
    </source>
</reference>
<protein>
    <submittedName>
        <fullName evidence="2">Uncharacterized protein</fullName>
    </submittedName>
</protein>
<keyword evidence="3" id="KW-1185">Reference proteome</keyword>
<accession>A0AAD5K8M5</accession>
<dbReference type="AlphaFoldDB" id="A0AAD5K8M5"/>